<sequence length="59" mass="6857">MHCVVESKVRALEQHPVEEVVMCVHDGLLTFRLVQILQIPAGGRDTWILRQRRCNFDGR</sequence>
<evidence type="ECO:0000313" key="1">
    <source>
        <dbReference type="EMBL" id="QRD02305.1"/>
    </source>
</evidence>
<protein>
    <submittedName>
        <fullName evidence="1">Uncharacterized protein</fullName>
    </submittedName>
</protein>
<organism evidence="1 2">
    <name type="scientific">Phaeosphaeria nodorum (strain SN15 / ATCC MYA-4574 / FGSC 10173)</name>
    <name type="common">Glume blotch fungus</name>
    <name type="synonym">Parastagonospora nodorum</name>
    <dbReference type="NCBI Taxonomy" id="321614"/>
    <lineage>
        <taxon>Eukaryota</taxon>
        <taxon>Fungi</taxon>
        <taxon>Dikarya</taxon>
        <taxon>Ascomycota</taxon>
        <taxon>Pezizomycotina</taxon>
        <taxon>Dothideomycetes</taxon>
        <taxon>Pleosporomycetidae</taxon>
        <taxon>Pleosporales</taxon>
        <taxon>Pleosporineae</taxon>
        <taxon>Phaeosphaeriaceae</taxon>
        <taxon>Parastagonospora</taxon>
    </lineage>
</organism>
<proteinExistence type="predicted"/>
<gene>
    <name evidence="1" type="ORF">JI435_417760</name>
</gene>
<name>A0A7U2FFY1_PHANO</name>
<dbReference type="Proteomes" id="UP000663193">
    <property type="component" value="Chromosome 13"/>
</dbReference>
<reference evidence="2" key="1">
    <citation type="journal article" date="2021" name="BMC Genomics">
        <title>Chromosome-level genome assembly and manually-curated proteome of model necrotroph Parastagonospora nodorum Sn15 reveals a genome-wide trove of candidate effector homologs, and redundancy of virulence-related functions within an accessory chromosome.</title>
        <authorList>
            <person name="Bertazzoni S."/>
            <person name="Jones D.A.B."/>
            <person name="Phan H.T."/>
            <person name="Tan K.-C."/>
            <person name="Hane J.K."/>
        </authorList>
    </citation>
    <scope>NUCLEOTIDE SEQUENCE [LARGE SCALE GENOMIC DNA]</scope>
    <source>
        <strain evidence="2">SN15 / ATCC MYA-4574 / FGSC 10173)</strain>
    </source>
</reference>
<dbReference type="AlphaFoldDB" id="A0A7U2FFY1"/>
<accession>A0A7U2FFY1</accession>
<dbReference type="VEuPathDB" id="FungiDB:JI435_417760"/>
<dbReference type="EMBL" id="CP069035">
    <property type="protein sequence ID" value="QRD02305.1"/>
    <property type="molecule type" value="Genomic_DNA"/>
</dbReference>
<keyword evidence="2" id="KW-1185">Reference proteome</keyword>
<evidence type="ECO:0000313" key="2">
    <source>
        <dbReference type="Proteomes" id="UP000663193"/>
    </source>
</evidence>